<dbReference type="RefSeq" id="WP_194259267.1">
    <property type="nucleotide sequence ID" value="NZ_JABCQG010000004.1"/>
</dbReference>
<name>A0ABR9Y3Z4_9PROT</name>
<reference evidence="2" key="1">
    <citation type="submission" date="2020-04" db="EMBL/GenBank/DDBJ databases">
        <title>Description of novel Gluconacetobacter.</title>
        <authorList>
            <person name="Sombolestani A."/>
        </authorList>
    </citation>
    <scope>NUCLEOTIDE SEQUENCE [LARGE SCALE GENOMIC DNA]</scope>
    <source>
        <strain evidence="2">LMG 31484</strain>
    </source>
</reference>
<keyword evidence="2" id="KW-1185">Reference proteome</keyword>
<organism evidence="1 2">
    <name type="scientific">Gluconobacter vitians</name>
    <dbReference type="NCBI Taxonomy" id="2728102"/>
    <lineage>
        <taxon>Bacteria</taxon>
        <taxon>Pseudomonadati</taxon>
        <taxon>Pseudomonadota</taxon>
        <taxon>Alphaproteobacteria</taxon>
        <taxon>Acetobacterales</taxon>
        <taxon>Acetobacteraceae</taxon>
        <taxon>Gluconobacter</taxon>
    </lineage>
</organism>
<dbReference type="Proteomes" id="UP000623107">
    <property type="component" value="Unassembled WGS sequence"/>
</dbReference>
<gene>
    <name evidence="1" type="ORF">HKD24_04950</name>
</gene>
<protein>
    <submittedName>
        <fullName evidence="1">Uncharacterized protein</fullName>
    </submittedName>
</protein>
<reference evidence="1 2" key="2">
    <citation type="submission" date="2020-11" db="EMBL/GenBank/DDBJ databases">
        <title>Description of novel Gluconobacter species.</title>
        <authorList>
            <person name="Cleenwerck I."/>
            <person name="Cnockaert M."/>
            <person name="Borremans W."/>
            <person name="Wieme A.D."/>
            <person name="De Vuyst L."/>
            <person name="Vandamme P."/>
        </authorList>
    </citation>
    <scope>NUCLEOTIDE SEQUENCE [LARGE SCALE GENOMIC DNA]</scope>
    <source>
        <strain evidence="1 2">LMG 31484</strain>
    </source>
</reference>
<evidence type="ECO:0000313" key="1">
    <source>
        <dbReference type="EMBL" id="MBF0858567.1"/>
    </source>
</evidence>
<sequence>MGTQLAVSLQDLRRLEVACLEALPAEGVSDLQDFDRITQVLEQLAQCCERLSLENSLKDVQIGRSIVERLVLGDVRERLLAQASRSCIEPGDIELF</sequence>
<comment type="caution">
    <text evidence="1">The sequence shown here is derived from an EMBL/GenBank/DDBJ whole genome shotgun (WGS) entry which is preliminary data.</text>
</comment>
<accession>A0ABR9Y3Z4</accession>
<evidence type="ECO:0000313" key="2">
    <source>
        <dbReference type="Proteomes" id="UP000623107"/>
    </source>
</evidence>
<proteinExistence type="predicted"/>
<dbReference type="EMBL" id="JABCQG010000004">
    <property type="protein sequence ID" value="MBF0858567.1"/>
    <property type="molecule type" value="Genomic_DNA"/>
</dbReference>